<evidence type="ECO:0000313" key="3">
    <source>
        <dbReference type="Proteomes" id="UP000468388"/>
    </source>
</evidence>
<organism evidence="2 3">
    <name type="scientific">Chitinophaga oryziterrae</name>
    <dbReference type="NCBI Taxonomy" id="1031224"/>
    <lineage>
        <taxon>Bacteria</taxon>
        <taxon>Pseudomonadati</taxon>
        <taxon>Bacteroidota</taxon>
        <taxon>Chitinophagia</taxon>
        <taxon>Chitinophagales</taxon>
        <taxon>Chitinophagaceae</taxon>
        <taxon>Chitinophaga</taxon>
    </lineage>
</organism>
<dbReference type="GO" id="GO:0016787">
    <property type="term" value="F:hydrolase activity"/>
    <property type="evidence" value="ECO:0007669"/>
    <property type="project" value="UniProtKB-KW"/>
</dbReference>
<evidence type="ECO:0000313" key="2">
    <source>
        <dbReference type="EMBL" id="MVT41359.1"/>
    </source>
</evidence>
<dbReference type="OrthoDB" id="9802248at2"/>
<dbReference type="PANTHER" id="PTHR42951">
    <property type="entry name" value="METALLO-BETA-LACTAMASE DOMAIN-CONTAINING"/>
    <property type="match status" value="1"/>
</dbReference>
<reference evidence="2 3" key="1">
    <citation type="submission" date="2019-12" db="EMBL/GenBank/DDBJ databases">
        <title>The draft genomic sequence of strain Chitinophaga oryziterrae JCM 16595.</title>
        <authorList>
            <person name="Zhang X."/>
        </authorList>
    </citation>
    <scope>NUCLEOTIDE SEQUENCE [LARGE SCALE GENOMIC DNA]</scope>
    <source>
        <strain evidence="2 3">JCM 16595</strain>
    </source>
</reference>
<accession>A0A6N8JAS4</accession>
<dbReference type="EMBL" id="WRXO01000003">
    <property type="protein sequence ID" value="MVT41359.1"/>
    <property type="molecule type" value="Genomic_DNA"/>
</dbReference>
<gene>
    <name evidence="2" type="ORF">GO495_12255</name>
</gene>
<evidence type="ECO:0000259" key="1">
    <source>
        <dbReference type="SMART" id="SM00849"/>
    </source>
</evidence>
<keyword evidence="2" id="KW-0378">Hydrolase</keyword>
<comment type="caution">
    <text evidence="2">The sequence shown here is derived from an EMBL/GenBank/DDBJ whole genome shotgun (WGS) entry which is preliminary data.</text>
</comment>
<dbReference type="Gene3D" id="3.60.15.10">
    <property type="entry name" value="Ribonuclease Z/Hydroxyacylglutathione hydrolase-like"/>
    <property type="match status" value="1"/>
</dbReference>
<feature type="domain" description="Metallo-beta-lactamase" evidence="1">
    <location>
        <begin position="15"/>
        <end position="202"/>
    </location>
</feature>
<name>A0A6N8JAS4_9BACT</name>
<dbReference type="SUPFAM" id="SSF56281">
    <property type="entry name" value="Metallo-hydrolase/oxidoreductase"/>
    <property type="match status" value="1"/>
</dbReference>
<dbReference type="Pfam" id="PF00753">
    <property type="entry name" value="Lactamase_B"/>
    <property type="match status" value="1"/>
</dbReference>
<protein>
    <submittedName>
        <fullName evidence="2">MBL fold metallo-hydrolase</fullName>
    </submittedName>
</protein>
<dbReference type="InterPro" id="IPR050855">
    <property type="entry name" value="NDM-1-like"/>
</dbReference>
<dbReference type="CDD" id="cd07721">
    <property type="entry name" value="yflN-like_MBL-fold"/>
    <property type="match status" value="1"/>
</dbReference>
<dbReference type="InterPro" id="IPR001279">
    <property type="entry name" value="Metallo-B-lactamas"/>
</dbReference>
<proteinExistence type="predicted"/>
<keyword evidence="3" id="KW-1185">Reference proteome</keyword>
<dbReference type="AlphaFoldDB" id="A0A6N8JAS4"/>
<sequence>MKQISNDIFQINLGSVNVFLVGDTLIDTGFKGSTEKIFSALTKAGKEPHDIKRIILTHCHPDHTGSAAELKAILKVPVYAHEQDAILIEDGIGGGRMHLTPGIINWLVYQLIIKKAGNSIDPLFIDVKVKDGDMIDDMRVIHTPGHSDGHISLLIKDVLIAADICANVTGLAYSTLYEDIKQGRESILRAASFNFEKAVFGHGGPILKDAAKKLYKKFA</sequence>
<dbReference type="InterPro" id="IPR036866">
    <property type="entry name" value="RibonucZ/Hydroxyglut_hydro"/>
</dbReference>
<dbReference type="PANTHER" id="PTHR42951:SF17">
    <property type="entry name" value="METALLO-BETA-LACTAMASE DOMAIN-CONTAINING PROTEIN"/>
    <property type="match status" value="1"/>
</dbReference>
<dbReference type="RefSeq" id="WP_157299988.1">
    <property type="nucleotide sequence ID" value="NZ_BAAAZB010000025.1"/>
</dbReference>
<dbReference type="Proteomes" id="UP000468388">
    <property type="component" value="Unassembled WGS sequence"/>
</dbReference>
<dbReference type="SMART" id="SM00849">
    <property type="entry name" value="Lactamase_B"/>
    <property type="match status" value="1"/>
</dbReference>